<evidence type="ECO:0000313" key="2">
    <source>
        <dbReference type="EMBL" id="PZV86206.1"/>
    </source>
</evidence>
<dbReference type="RefSeq" id="WP_111391365.1">
    <property type="nucleotide sequence ID" value="NZ_QKTX01000002.1"/>
</dbReference>
<dbReference type="GO" id="GO:0016779">
    <property type="term" value="F:nucleotidyltransferase activity"/>
    <property type="evidence" value="ECO:0007669"/>
    <property type="project" value="InterPro"/>
</dbReference>
<evidence type="ECO:0000259" key="1">
    <source>
        <dbReference type="Pfam" id="PF01909"/>
    </source>
</evidence>
<keyword evidence="3" id="KW-1185">Reference proteome</keyword>
<organism evidence="2 3">
    <name type="scientific">Algoriphagus aquaeductus</name>
    <dbReference type="NCBI Taxonomy" id="475299"/>
    <lineage>
        <taxon>Bacteria</taxon>
        <taxon>Pseudomonadati</taxon>
        <taxon>Bacteroidota</taxon>
        <taxon>Cytophagia</taxon>
        <taxon>Cytophagales</taxon>
        <taxon>Cyclobacteriaceae</taxon>
        <taxon>Algoriphagus</taxon>
    </lineage>
</organism>
<reference evidence="2 3" key="1">
    <citation type="submission" date="2018-06" db="EMBL/GenBank/DDBJ databases">
        <title>Genomic Encyclopedia of Archaeal and Bacterial Type Strains, Phase II (KMG-II): from individual species to whole genera.</title>
        <authorList>
            <person name="Goeker M."/>
        </authorList>
    </citation>
    <scope>NUCLEOTIDE SEQUENCE [LARGE SCALE GENOMIC DNA]</scope>
    <source>
        <strain evidence="2 3">T4</strain>
    </source>
</reference>
<dbReference type="PANTHER" id="PTHR33933:SF1">
    <property type="entry name" value="PROTEIN ADENYLYLTRANSFERASE MNTA-RELATED"/>
    <property type="match status" value="1"/>
</dbReference>
<dbReference type="Pfam" id="PF01909">
    <property type="entry name" value="NTP_transf_2"/>
    <property type="match status" value="1"/>
</dbReference>
<proteinExistence type="predicted"/>
<dbReference type="CDD" id="cd05403">
    <property type="entry name" value="NT_KNTase_like"/>
    <property type="match status" value="1"/>
</dbReference>
<dbReference type="AlphaFoldDB" id="A0A326RVC2"/>
<dbReference type="PANTHER" id="PTHR33933">
    <property type="entry name" value="NUCLEOTIDYLTRANSFERASE"/>
    <property type="match status" value="1"/>
</dbReference>
<accession>A0A326RVC2</accession>
<sequence length="105" mass="12056">MTQTAVLEALTDFVSEKLPDAEVFLFGSRAKETSNADSDWDILVLLDQEQISPEKEKSIMDDFYELELKTGNVISPLIYSKSVWNKTRPVTRIYQQISKEAIRIK</sequence>
<dbReference type="Gene3D" id="3.30.460.10">
    <property type="entry name" value="Beta Polymerase, domain 2"/>
    <property type="match status" value="1"/>
</dbReference>
<keyword evidence="2" id="KW-0808">Transferase</keyword>
<dbReference type="SUPFAM" id="SSF81301">
    <property type="entry name" value="Nucleotidyltransferase"/>
    <property type="match status" value="1"/>
</dbReference>
<dbReference type="InterPro" id="IPR002934">
    <property type="entry name" value="Polymerase_NTP_transf_dom"/>
</dbReference>
<protein>
    <submittedName>
        <fullName evidence="2">Nucleotidyltransferase-like protein</fullName>
    </submittedName>
</protein>
<dbReference type="Proteomes" id="UP000248917">
    <property type="component" value="Unassembled WGS sequence"/>
</dbReference>
<gene>
    <name evidence="2" type="ORF">CLV31_102101</name>
</gene>
<evidence type="ECO:0000313" key="3">
    <source>
        <dbReference type="Proteomes" id="UP000248917"/>
    </source>
</evidence>
<dbReference type="OrthoDB" id="9803106at2"/>
<dbReference type="InterPro" id="IPR052548">
    <property type="entry name" value="Type_VII_TA_antitoxin"/>
</dbReference>
<comment type="caution">
    <text evidence="2">The sequence shown here is derived from an EMBL/GenBank/DDBJ whole genome shotgun (WGS) entry which is preliminary data.</text>
</comment>
<dbReference type="InterPro" id="IPR043519">
    <property type="entry name" value="NT_sf"/>
</dbReference>
<dbReference type="EMBL" id="QKTX01000002">
    <property type="protein sequence ID" value="PZV86206.1"/>
    <property type="molecule type" value="Genomic_DNA"/>
</dbReference>
<name>A0A326RVC2_9BACT</name>
<feature type="domain" description="Polymerase nucleotidyl transferase" evidence="1">
    <location>
        <begin position="9"/>
        <end position="57"/>
    </location>
</feature>